<feature type="transmembrane region" description="Helical" evidence="5">
    <location>
        <begin position="105"/>
        <end position="129"/>
    </location>
</feature>
<dbReference type="AlphaFoldDB" id="A0A7Y4GQE1"/>
<dbReference type="GO" id="GO:0016020">
    <property type="term" value="C:membrane"/>
    <property type="evidence" value="ECO:0007669"/>
    <property type="project" value="UniProtKB-SubCell"/>
</dbReference>
<feature type="transmembrane region" description="Helical" evidence="5">
    <location>
        <begin position="73"/>
        <end position="93"/>
    </location>
</feature>
<dbReference type="EMBL" id="JAAVLX010000003">
    <property type="protein sequence ID" value="NOJ39698.1"/>
    <property type="molecule type" value="Genomic_DNA"/>
</dbReference>
<dbReference type="InterPro" id="IPR023352">
    <property type="entry name" value="MAPEG-like_dom_sf"/>
</dbReference>
<keyword evidence="4 5" id="KW-0472">Membrane</keyword>
<name>A0A7Y4GQE1_9BRAD</name>
<feature type="transmembrane region" description="Helical" evidence="5">
    <location>
        <begin position="6"/>
        <end position="26"/>
    </location>
</feature>
<evidence type="ECO:0000313" key="7">
    <source>
        <dbReference type="Proteomes" id="UP000544122"/>
    </source>
</evidence>
<keyword evidence="2 5" id="KW-0812">Transmembrane</keyword>
<dbReference type="Proteomes" id="UP000544122">
    <property type="component" value="Unassembled WGS sequence"/>
</dbReference>
<evidence type="ECO:0000256" key="5">
    <source>
        <dbReference type="SAM" id="Phobius"/>
    </source>
</evidence>
<accession>A0A7Y4GQE1</accession>
<organism evidence="6 7">
    <name type="scientific">Bradyrhizobium australiense</name>
    <dbReference type="NCBI Taxonomy" id="2721161"/>
    <lineage>
        <taxon>Bacteria</taxon>
        <taxon>Pseudomonadati</taxon>
        <taxon>Pseudomonadota</taxon>
        <taxon>Alphaproteobacteria</taxon>
        <taxon>Hyphomicrobiales</taxon>
        <taxon>Nitrobacteraceae</taxon>
        <taxon>Bradyrhizobium</taxon>
    </lineage>
</organism>
<comment type="subcellular location">
    <subcellularLocation>
        <location evidence="1">Membrane</location>
    </subcellularLocation>
</comment>
<dbReference type="InterPro" id="IPR001129">
    <property type="entry name" value="Membr-assoc_MAPEG"/>
</dbReference>
<evidence type="ECO:0000256" key="1">
    <source>
        <dbReference type="ARBA" id="ARBA00004370"/>
    </source>
</evidence>
<evidence type="ECO:0000256" key="4">
    <source>
        <dbReference type="ARBA" id="ARBA00023136"/>
    </source>
</evidence>
<sequence>MTLTVTPFFIGIFAVMQLPITGMVGYRRFQTRIPFLDGGDKTLMRRMRAHGNFTETVPMGLLAMAAAELAGAAQWLLWGGGVVLLASRLIHFATLMRSDWGVGRAIGIILTLAVMGGFGLAALVGMLSLQ</sequence>
<proteinExistence type="predicted"/>
<feature type="transmembrane region" description="Helical" evidence="5">
    <location>
        <begin position="47"/>
        <end position="67"/>
    </location>
</feature>
<dbReference type="RefSeq" id="WP_171578967.1">
    <property type="nucleotide sequence ID" value="NZ_JAAVLX010000003.1"/>
</dbReference>
<dbReference type="Pfam" id="PF01124">
    <property type="entry name" value="MAPEG"/>
    <property type="match status" value="1"/>
</dbReference>
<evidence type="ECO:0000313" key="6">
    <source>
        <dbReference type="EMBL" id="NOJ39698.1"/>
    </source>
</evidence>
<dbReference type="PANTHER" id="PTHR35814:SF1">
    <property type="entry name" value="GLUTATHIONE S-TRANSFERASE-RELATED"/>
    <property type="match status" value="1"/>
</dbReference>
<evidence type="ECO:0008006" key="8">
    <source>
        <dbReference type="Google" id="ProtNLM"/>
    </source>
</evidence>
<dbReference type="Gene3D" id="1.20.120.550">
    <property type="entry name" value="Membrane associated eicosanoid/glutathione metabolism-like domain"/>
    <property type="match status" value="1"/>
</dbReference>
<dbReference type="PANTHER" id="PTHR35814">
    <property type="match status" value="1"/>
</dbReference>
<dbReference type="SUPFAM" id="SSF161084">
    <property type="entry name" value="MAPEG domain-like"/>
    <property type="match status" value="1"/>
</dbReference>
<reference evidence="6 7" key="1">
    <citation type="submission" date="2020-03" db="EMBL/GenBank/DDBJ databases">
        <title>Bradyrhizobium diversity isolated from nodules of Indigofera sp.</title>
        <authorList>
            <person name="Klepa M."/>
            <person name="Helene L."/>
            <person name="Hungria M."/>
        </authorList>
    </citation>
    <scope>NUCLEOTIDE SEQUENCE [LARGE SCALE GENOMIC DNA]</scope>
    <source>
        <strain evidence="6 7">WSM 1791</strain>
    </source>
</reference>
<gene>
    <name evidence="6" type="ORF">HCN58_08785</name>
</gene>
<keyword evidence="7" id="KW-1185">Reference proteome</keyword>
<evidence type="ECO:0000256" key="3">
    <source>
        <dbReference type="ARBA" id="ARBA00022989"/>
    </source>
</evidence>
<evidence type="ECO:0000256" key="2">
    <source>
        <dbReference type="ARBA" id="ARBA00022692"/>
    </source>
</evidence>
<comment type="caution">
    <text evidence="6">The sequence shown here is derived from an EMBL/GenBank/DDBJ whole genome shotgun (WGS) entry which is preliminary data.</text>
</comment>
<keyword evidence="3 5" id="KW-1133">Transmembrane helix</keyword>
<protein>
    <recommendedName>
        <fullName evidence="8">MAPEG family protein</fullName>
    </recommendedName>
</protein>